<evidence type="ECO:0000259" key="1">
    <source>
        <dbReference type="Pfam" id="PF01643"/>
    </source>
</evidence>
<dbReference type="PANTHER" id="PTHR31793">
    <property type="entry name" value="4-HYDROXYBENZOYL-COA THIOESTERASE FAMILY MEMBER"/>
    <property type="match status" value="1"/>
</dbReference>
<name>A0A844Y128_9SPHN</name>
<dbReference type="InterPro" id="IPR029069">
    <property type="entry name" value="HotDog_dom_sf"/>
</dbReference>
<evidence type="ECO:0000313" key="3">
    <source>
        <dbReference type="Proteomes" id="UP000444185"/>
    </source>
</evidence>
<dbReference type="CDD" id="cd00586">
    <property type="entry name" value="4HBT"/>
    <property type="match status" value="1"/>
</dbReference>
<dbReference type="OrthoDB" id="9801517at2"/>
<reference evidence="2 3" key="1">
    <citation type="submission" date="2019-12" db="EMBL/GenBank/DDBJ databases">
        <title>Genomic-based taxomic classification of the family Erythrobacteraceae.</title>
        <authorList>
            <person name="Xu L."/>
        </authorList>
    </citation>
    <scope>NUCLEOTIDE SEQUENCE [LARGE SCALE GENOMIC DNA]</scope>
    <source>
        <strain evidence="2 3">DSM 16225</strain>
    </source>
</reference>
<dbReference type="EMBL" id="WTYF01000004">
    <property type="protein sequence ID" value="MXO51664.1"/>
    <property type="molecule type" value="Genomic_DNA"/>
</dbReference>
<dbReference type="Proteomes" id="UP000444185">
    <property type="component" value="Unassembled WGS sequence"/>
</dbReference>
<dbReference type="AlphaFoldDB" id="A0A844Y128"/>
<dbReference type="PANTHER" id="PTHR31793:SF24">
    <property type="entry name" value="LONG-CHAIN ACYL-COA THIOESTERASE FADM"/>
    <property type="match status" value="1"/>
</dbReference>
<dbReference type="InterPro" id="IPR002864">
    <property type="entry name" value="Acyl-ACP_thioesterase_NHD"/>
</dbReference>
<gene>
    <name evidence="2" type="ORF">GRI42_10155</name>
</gene>
<accession>A0A844Y128</accession>
<sequence>MTKLFSKEFTARPEHIDELGHVNNAVWVQWIQDLATSHWESAAREEDRATCFWVVTRHEIDYRGNVDEGQTVTGRTWIEGEPRGATSVRRVEFRNEAGKVIVSASTTWAMLDRETQRLVRVRSEVLAPFRD</sequence>
<dbReference type="GO" id="GO:0006633">
    <property type="term" value="P:fatty acid biosynthetic process"/>
    <property type="evidence" value="ECO:0007669"/>
    <property type="project" value="InterPro"/>
</dbReference>
<feature type="domain" description="Acyl-ACP thioesterase N-terminal hotdog" evidence="1">
    <location>
        <begin position="3"/>
        <end position="129"/>
    </location>
</feature>
<dbReference type="Gene3D" id="3.10.129.10">
    <property type="entry name" value="Hotdog Thioesterase"/>
    <property type="match status" value="1"/>
</dbReference>
<comment type="caution">
    <text evidence="2">The sequence shown here is derived from an EMBL/GenBank/DDBJ whole genome shotgun (WGS) entry which is preliminary data.</text>
</comment>
<dbReference type="RefSeq" id="WP_160608379.1">
    <property type="nucleotide sequence ID" value="NZ_WTYF01000004.1"/>
</dbReference>
<dbReference type="InterPro" id="IPR050563">
    <property type="entry name" value="4-hydroxybenzoyl-CoA_TE"/>
</dbReference>
<dbReference type="SUPFAM" id="SSF54637">
    <property type="entry name" value="Thioesterase/thiol ester dehydrase-isomerase"/>
    <property type="match status" value="1"/>
</dbReference>
<evidence type="ECO:0000313" key="2">
    <source>
        <dbReference type="EMBL" id="MXO51664.1"/>
    </source>
</evidence>
<organism evidence="2 3">
    <name type="scientific">Qipengyuania gaetbuli</name>
    <dbReference type="NCBI Taxonomy" id="266952"/>
    <lineage>
        <taxon>Bacteria</taxon>
        <taxon>Pseudomonadati</taxon>
        <taxon>Pseudomonadota</taxon>
        <taxon>Alphaproteobacteria</taxon>
        <taxon>Sphingomonadales</taxon>
        <taxon>Erythrobacteraceae</taxon>
        <taxon>Qipengyuania</taxon>
    </lineage>
</organism>
<keyword evidence="3" id="KW-1185">Reference proteome</keyword>
<dbReference type="GO" id="GO:0047617">
    <property type="term" value="F:fatty acyl-CoA hydrolase activity"/>
    <property type="evidence" value="ECO:0007669"/>
    <property type="project" value="TreeGrafter"/>
</dbReference>
<protein>
    <submittedName>
        <fullName evidence="2">Acyl-CoA thioesterase</fullName>
    </submittedName>
</protein>
<proteinExistence type="predicted"/>
<dbReference type="Pfam" id="PF01643">
    <property type="entry name" value="Acyl-ACP_TE"/>
    <property type="match status" value="1"/>
</dbReference>